<dbReference type="NCBIfam" id="TIGR00043">
    <property type="entry name" value="rRNA maturation RNase YbeY"/>
    <property type="match status" value="1"/>
</dbReference>
<comment type="cofactor">
    <cofactor evidence="7">
        <name>Zn(2+)</name>
        <dbReference type="ChEBI" id="CHEBI:29105"/>
    </cofactor>
    <text evidence="7">Binds 1 zinc ion.</text>
</comment>
<dbReference type="SUPFAM" id="SSF55486">
    <property type="entry name" value="Metalloproteases ('zincins'), catalytic domain"/>
    <property type="match status" value="1"/>
</dbReference>
<proteinExistence type="inferred from homology"/>
<evidence type="ECO:0000256" key="2">
    <source>
        <dbReference type="ARBA" id="ARBA00022722"/>
    </source>
</evidence>
<comment type="subcellular location">
    <subcellularLocation>
        <location evidence="7">Cytoplasm</location>
    </subcellularLocation>
</comment>
<evidence type="ECO:0000256" key="3">
    <source>
        <dbReference type="ARBA" id="ARBA00022723"/>
    </source>
</evidence>
<reference evidence="8 9" key="1">
    <citation type="submission" date="2017-09" db="EMBL/GenBank/DDBJ databases">
        <title>Depth-based differentiation of microbial function through sediment-hosted aquifers and enrichment of novel symbionts in the deep terrestrial subsurface.</title>
        <authorList>
            <person name="Probst A.J."/>
            <person name="Ladd B."/>
            <person name="Jarett J.K."/>
            <person name="Geller-Mcgrath D.E."/>
            <person name="Sieber C.M."/>
            <person name="Emerson J.B."/>
            <person name="Anantharaman K."/>
            <person name="Thomas B.C."/>
            <person name="Malmstrom R."/>
            <person name="Stieglmeier M."/>
            <person name="Klingl A."/>
            <person name="Woyke T."/>
            <person name="Ryan C.M."/>
            <person name="Banfield J.F."/>
        </authorList>
    </citation>
    <scope>NUCLEOTIDE SEQUENCE [LARGE SCALE GENOMIC DNA]</scope>
    <source>
        <strain evidence="8">CG23_combo_of_CG06-09_8_20_14_all_34_8</strain>
    </source>
</reference>
<dbReference type="EMBL" id="PCSR01000030">
    <property type="protein sequence ID" value="PIP53383.1"/>
    <property type="molecule type" value="Genomic_DNA"/>
</dbReference>
<evidence type="ECO:0000256" key="5">
    <source>
        <dbReference type="ARBA" id="ARBA00022801"/>
    </source>
</evidence>
<dbReference type="GO" id="GO:0008270">
    <property type="term" value="F:zinc ion binding"/>
    <property type="evidence" value="ECO:0007669"/>
    <property type="project" value="UniProtKB-UniRule"/>
</dbReference>
<dbReference type="GO" id="GO:0004521">
    <property type="term" value="F:RNA endonuclease activity"/>
    <property type="evidence" value="ECO:0007669"/>
    <property type="project" value="UniProtKB-UniRule"/>
</dbReference>
<keyword evidence="3 7" id="KW-0479">Metal-binding</keyword>
<keyword evidence="5 7" id="KW-0378">Hydrolase</keyword>
<feature type="binding site" evidence="7">
    <location>
        <position position="130"/>
    </location>
    <ligand>
        <name>Zn(2+)</name>
        <dbReference type="ChEBI" id="CHEBI:29105"/>
        <note>catalytic</note>
    </ligand>
</feature>
<evidence type="ECO:0000256" key="7">
    <source>
        <dbReference type="HAMAP-Rule" id="MF_00009"/>
    </source>
</evidence>
<feature type="binding site" evidence="7">
    <location>
        <position position="126"/>
    </location>
    <ligand>
        <name>Zn(2+)</name>
        <dbReference type="ChEBI" id="CHEBI:29105"/>
        <note>catalytic</note>
    </ligand>
</feature>
<dbReference type="Gene3D" id="3.40.390.30">
    <property type="entry name" value="Metalloproteases ('zincins'), catalytic domain"/>
    <property type="match status" value="1"/>
</dbReference>
<dbReference type="InterPro" id="IPR023091">
    <property type="entry name" value="MetalPrtase_cat_dom_sf_prd"/>
</dbReference>
<keyword evidence="7" id="KW-0963">Cytoplasm</keyword>
<dbReference type="GO" id="GO:0004222">
    <property type="term" value="F:metalloendopeptidase activity"/>
    <property type="evidence" value="ECO:0007669"/>
    <property type="project" value="InterPro"/>
</dbReference>
<dbReference type="HAMAP" id="MF_00009">
    <property type="entry name" value="Endoribonucl_YbeY"/>
    <property type="match status" value="1"/>
</dbReference>
<dbReference type="EC" id="3.1.-.-" evidence="7"/>
<evidence type="ECO:0000313" key="8">
    <source>
        <dbReference type="EMBL" id="PIP53383.1"/>
    </source>
</evidence>
<name>A0A2H0B6Q8_9BACT</name>
<comment type="function">
    <text evidence="7">Single strand-specific metallo-endoribonuclease involved in late-stage 70S ribosome quality control and in maturation of the 3' terminus of the 16S rRNA.</text>
</comment>
<dbReference type="AlphaFoldDB" id="A0A2H0B6Q8"/>
<feature type="binding site" evidence="7">
    <location>
        <position position="136"/>
    </location>
    <ligand>
        <name>Zn(2+)</name>
        <dbReference type="ChEBI" id="CHEBI:29105"/>
        <note>catalytic</note>
    </ligand>
</feature>
<dbReference type="GO" id="GO:0006364">
    <property type="term" value="P:rRNA processing"/>
    <property type="evidence" value="ECO:0007669"/>
    <property type="project" value="UniProtKB-UniRule"/>
</dbReference>
<keyword evidence="7" id="KW-0690">Ribosome biogenesis</keyword>
<protein>
    <recommendedName>
        <fullName evidence="7">Endoribonuclease YbeY</fullName>
        <ecNumber evidence="7">3.1.-.-</ecNumber>
    </recommendedName>
</protein>
<evidence type="ECO:0000256" key="1">
    <source>
        <dbReference type="ARBA" id="ARBA00010875"/>
    </source>
</evidence>
<accession>A0A2H0B6Q8</accession>
<keyword evidence="4 7" id="KW-0255">Endonuclease</keyword>
<keyword evidence="2 7" id="KW-0540">Nuclease</keyword>
<dbReference type="Proteomes" id="UP000229459">
    <property type="component" value="Unassembled WGS sequence"/>
</dbReference>
<dbReference type="PANTHER" id="PTHR46986:SF1">
    <property type="entry name" value="ENDORIBONUCLEASE YBEY, CHLOROPLASTIC"/>
    <property type="match status" value="1"/>
</dbReference>
<evidence type="ECO:0000256" key="4">
    <source>
        <dbReference type="ARBA" id="ARBA00022759"/>
    </source>
</evidence>
<keyword evidence="6 7" id="KW-0862">Zinc</keyword>
<organism evidence="8 9">
    <name type="scientific">Candidatus Beckwithbacteria bacterium CG23_combo_of_CG06-09_8_20_14_all_34_8</name>
    <dbReference type="NCBI Taxonomy" id="1974497"/>
    <lineage>
        <taxon>Bacteria</taxon>
        <taxon>Candidatus Beckwithiibacteriota</taxon>
    </lineage>
</organism>
<dbReference type="PANTHER" id="PTHR46986">
    <property type="entry name" value="ENDORIBONUCLEASE YBEY, CHLOROPLASTIC"/>
    <property type="match status" value="1"/>
</dbReference>
<evidence type="ECO:0000313" key="9">
    <source>
        <dbReference type="Proteomes" id="UP000229459"/>
    </source>
</evidence>
<gene>
    <name evidence="7 8" type="primary">ybeY</name>
    <name evidence="8" type="ORF">COX08_01290</name>
</gene>
<keyword evidence="7" id="KW-0698">rRNA processing</keyword>
<comment type="caution">
    <text evidence="8">The sequence shown here is derived from an EMBL/GenBank/DDBJ whole genome shotgun (WGS) entry which is preliminary data.</text>
</comment>
<dbReference type="GO" id="GO:0005737">
    <property type="term" value="C:cytoplasm"/>
    <property type="evidence" value="ECO:0007669"/>
    <property type="project" value="UniProtKB-SubCell"/>
</dbReference>
<dbReference type="Pfam" id="PF02130">
    <property type="entry name" value="YbeY"/>
    <property type="match status" value="1"/>
</dbReference>
<comment type="similarity">
    <text evidence="1 7">Belongs to the endoribonuclease YbeY family.</text>
</comment>
<sequence>MLNILIVSSSRYPIKRKQIKETIQKVLNTLKVTGFIEVEISIVGDRKMTQLHQKYMHEEGTTDVLSFPLHDNYIFTKAKQKNESGFVDPDGILRLGSIVISYPVAQKQANEHNITTNEEVARLVEHGMLHLLGIHHE</sequence>
<dbReference type="InterPro" id="IPR002036">
    <property type="entry name" value="YbeY"/>
</dbReference>
<evidence type="ECO:0000256" key="6">
    <source>
        <dbReference type="ARBA" id="ARBA00022833"/>
    </source>
</evidence>